<protein>
    <submittedName>
        <fullName evidence="2">ATP-dependent DNA helicase Pif1</fullName>
    </submittedName>
</protein>
<accession>A0A8H3QKP3</accession>
<keyword evidence="2" id="KW-0067">ATP-binding</keyword>
<dbReference type="EMBL" id="BLAL01000062">
    <property type="protein sequence ID" value="GES82672.1"/>
    <property type="molecule type" value="Genomic_DNA"/>
</dbReference>
<dbReference type="AlphaFoldDB" id="A0A8H3QKP3"/>
<evidence type="ECO:0000313" key="2">
    <source>
        <dbReference type="EMBL" id="GES82672.1"/>
    </source>
</evidence>
<proteinExistence type="predicted"/>
<keyword evidence="2" id="KW-0547">Nucleotide-binding</keyword>
<dbReference type="Proteomes" id="UP000615446">
    <property type="component" value="Unassembled WGS sequence"/>
</dbReference>
<evidence type="ECO:0000259" key="1">
    <source>
        <dbReference type="Pfam" id="PF10551"/>
    </source>
</evidence>
<dbReference type="Pfam" id="PF10551">
    <property type="entry name" value="MULE"/>
    <property type="match status" value="1"/>
</dbReference>
<reference evidence="2" key="1">
    <citation type="submission" date="2019-10" db="EMBL/GenBank/DDBJ databases">
        <title>Conservation and host-specific expression of non-tandemly repeated heterogenous ribosome RNA gene in arbuscular mycorrhizal fungi.</title>
        <authorList>
            <person name="Maeda T."/>
            <person name="Kobayashi Y."/>
            <person name="Nakagawa T."/>
            <person name="Ezawa T."/>
            <person name="Yamaguchi K."/>
            <person name="Bino T."/>
            <person name="Nishimoto Y."/>
            <person name="Shigenobu S."/>
            <person name="Kawaguchi M."/>
        </authorList>
    </citation>
    <scope>NUCLEOTIDE SEQUENCE</scope>
    <source>
        <strain evidence="2">HR1</strain>
    </source>
</reference>
<feature type="domain" description="MULE transposase" evidence="1">
    <location>
        <begin position="281"/>
        <end position="375"/>
    </location>
</feature>
<evidence type="ECO:0000313" key="3">
    <source>
        <dbReference type="Proteomes" id="UP000615446"/>
    </source>
</evidence>
<dbReference type="OrthoDB" id="2401469at2759"/>
<dbReference type="GO" id="GO:0004386">
    <property type="term" value="F:helicase activity"/>
    <property type="evidence" value="ECO:0007669"/>
    <property type="project" value="UniProtKB-KW"/>
</dbReference>
<gene>
    <name evidence="2" type="ORF">RCL2_000986200</name>
</gene>
<keyword evidence="2" id="KW-0378">Hydrolase</keyword>
<dbReference type="InterPro" id="IPR018289">
    <property type="entry name" value="MULE_transposase_dom"/>
</dbReference>
<organism evidence="2 3">
    <name type="scientific">Rhizophagus clarus</name>
    <dbReference type="NCBI Taxonomy" id="94130"/>
    <lineage>
        <taxon>Eukaryota</taxon>
        <taxon>Fungi</taxon>
        <taxon>Fungi incertae sedis</taxon>
        <taxon>Mucoromycota</taxon>
        <taxon>Glomeromycotina</taxon>
        <taxon>Glomeromycetes</taxon>
        <taxon>Glomerales</taxon>
        <taxon>Glomeraceae</taxon>
        <taxon>Rhizophagus</taxon>
    </lineage>
</organism>
<keyword evidence="2" id="KW-0347">Helicase</keyword>
<comment type="caution">
    <text evidence="2">The sequence shown here is derived from an EMBL/GenBank/DDBJ whole genome shotgun (WGS) entry which is preliminary data.</text>
</comment>
<name>A0A8H3QKP3_9GLOM</name>
<sequence>MEIEKESEKCSGCQRTRSFELFLGLNKTYSTCLICRNQKKANRDNQKRKRKEIEHENIDLIEYDNLMDEYLSILKEFNDEENKENGLSFKKTLNIVIFHDEYNAKSNQVSFRYKCSQRSDRAKKSRKCLNPEKQRDTSSMKRFDCHGEINIIVDLEMKTASVNVVHEMLHELPKEVSVPKCVKDFINENINLLPKEIYARLVENGMDPEIRQNQIYFWWTKFGETRYKRDSDAFLSAKALLEKYNCIKILDINLPVYAIAFETGLHQMLIENNILIKEFGIDATYNTNNLGFELYVIHAEVNGAGFPLAYLFLEHNGKCGDGIRTEIITKFVLQLKEKGLDPEFILTDKDWAQIKACHSTWPNAKIQLCRWHINRAITMRLQSDQIVTRDTYNGYTAHKIFSFIDLKFCQPLMVPRNTKFCPKELRKSCWNLMDIHLHQHVLIPDNNEMQVSNKKIWTNAVYEMYSFCFQHNLPWLWSYMWREWYSDSHWFLWMRAGYDSKISILKTTMFVEAHWKVLKLIVHQKRKFEQITMGREKPDWKSAFKSEWKLLAKWQLIKQKGEVNMNFFDVVTRNNSYPFILECKESTSSAQTFYKINFLENNNGNEREECEELYNRLITTTENILQILKEQKAVGNLKWGKSVEKDFHSIIKMQDKIKSY</sequence>